<comment type="caution">
    <text evidence="3">The sequence shown here is derived from an EMBL/GenBank/DDBJ whole genome shotgun (WGS) entry which is preliminary data.</text>
</comment>
<feature type="signal peptide" evidence="2">
    <location>
        <begin position="1"/>
        <end position="22"/>
    </location>
</feature>
<keyword evidence="4" id="KW-1185">Reference proteome</keyword>
<proteinExistence type="predicted"/>
<feature type="compositionally biased region" description="Polar residues" evidence="1">
    <location>
        <begin position="564"/>
        <end position="575"/>
    </location>
</feature>
<dbReference type="Gene3D" id="3.40.1740.10">
    <property type="entry name" value="VC0467-like"/>
    <property type="match status" value="1"/>
</dbReference>
<name>A0A9D5HFC1_9LILI</name>
<sequence length="1148" mass="128172">MGSRELLLFNGVLSLLLLSCSAFSRRGTSGMQMPSAPEWQLLTNRNFSSQIRNHPHILLMVTVPWDGESRSLMKEVSHLVAVKQGELGHLSLMVVYRSSEKLLADVLGANEGITLLYYHHSTAYKYRGRLNAQSVLSSVYQVMPLRLEDVPLKHLQTKEDLDSFYHSTDKAILLLEFCGWSAKLLHKQKNESNGNGMHMQSFSENIGDLVDDHNRQANGTVIVDNQEIHEDLENEELTCRVGMGLSTCPWIGESTWVNGSVSKGTRTRGPGVGLSCTHQEFQRFESFFTKFTTTAREYFLPPERQRYGLVTETSLLPFLGVSDPETWFAMLQFPLCPNCSKMIREIDDLHAVLQMHDSVVTELDVDGQNSQLAFPADRPSIILFVDRSSSSLEIEGASKSALESLKQFARDCHLSMRANNNSKASLAHVISGTWHKNTRDLSSQMKSKVSPLNKLVKIKDDMTIMIMNEGENTSLDDISSQAQGSQFYDVLAELLHRREPAVKTKETKISLLAKEVGFQLLSDDFEVQVVDKLPSNTEYTQLDKITKNDASSLMDQTSKHPRQSTEQSSNLSGSIAMNDGETPELFHTETDLQQNQEAAPSRESSTSITCKEHRTQQEGSESFTHSADDSFHVIKKSPLVEEYTDNEYVDNSAFSLSKVSSTGFAKNLVHESSEMVSAEEDSSAHDKGSAEMVRSGERHVLHQSFLGSFFFSDGNHQFLGVMTASSKIPSLIILDPILQQHYVLSEKENITYSSISDFIGQFLNGSLTPYQKSESHLAISRETPRPPFVNLDFHEADSIPRLTANTFCELVHLLVWILPTHGTDCACEVYRSFKGFSILLKNESLRRNSMNIQEKNEGALIGLPSIYLLDCTLNDCGSFLIPLGKEERYPTLLLFPAGNKEAISYEGYLSVGSIIEFLISHGTNSHHLNKHEGLLWTHRPKSGKNSHIVGNAPSPLEDNFNEIIINDPASRDDEYSAVSPMSDNLSNDQHVFPGSVLTATDKLLNSFPFNNSTILIVTADKDQGFQGLIINKRMSWNVFKEFSRELDSIKLAPLSYGGPVVVDGLPLVSLVRNPRVGYTAVHAGLYFGNAVATSLSIKEIKSEKQSASDYWFFLGYSSWGWNQLFDELAEGAWHLSDSPIASLDWPYS</sequence>
<dbReference type="OrthoDB" id="1910803at2759"/>
<dbReference type="SUPFAM" id="SSF143456">
    <property type="entry name" value="VC0467-like"/>
    <property type="match status" value="1"/>
</dbReference>
<feature type="chain" id="PRO_5039279615" evidence="2">
    <location>
        <begin position="23"/>
        <end position="1148"/>
    </location>
</feature>
<dbReference type="Proteomes" id="UP001085076">
    <property type="component" value="Miscellaneous, Linkage group lg04"/>
</dbReference>
<feature type="region of interest" description="Disordered" evidence="1">
    <location>
        <begin position="552"/>
        <end position="626"/>
    </location>
</feature>
<dbReference type="Pfam" id="PF02622">
    <property type="entry name" value="DUF179"/>
    <property type="match status" value="1"/>
</dbReference>
<evidence type="ECO:0000313" key="4">
    <source>
        <dbReference type="Proteomes" id="UP001085076"/>
    </source>
</evidence>
<dbReference type="InterPro" id="IPR036249">
    <property type="entry name" value="Thioredoxin-like_sf"/>
</dbReference>
<dbReference type="SUPFAM" id="SSF52833">
    <property type="entry name" value="Thioredoxin-like"/>
    <property type="match status" value="1"/>
</dbReference>
<dbReference type="AlphaFoldDB" id="A0A9D5HFC1"/>
<dbReference type="PANTHER" id="PTHR31984:SF12">
    <property type="entry name" value="THIOREDOXIN DOMAIN-CONTAINING PROTEIN"/>
    <property type="match status" value="1"/>
</dbReference>
<reference evidence="3" key="1">
    <citation type="submission" date="2021-03" db="EMBL/GenBank/DDBJ databases">
        <authorList>
            <person name="Li Z."/>
            <person name="Yang C."/>
        </authorList>
    </citation>
    <scope>NUCLEOTIDE SEQUENCE</scope>
    <source>
        <strain evidence="3">Dzin_1.0</strain>
        <tissue evidence="3">Leaf</tissue>
    </source>
</reference>
<keyword evidence="2" id="KW-0732">Signal</keyword>
<gene>
    <name evidence="3" type="ORF">J5N97_016350</name>
</gene>
<evidence type="ECO:0000313" key="3">
    <source>
        <dbReference type="EMBL" id="KAJ0974385.1"/>
    </source>
</evidence>
<feature type="compositionally biased region" description="Polar residues" evidence="1">
    <location>
        <begin position="591"/>
        <end position="609"/>
    </location>
</feature>
<dbReference type="CDD" id="cd02961">
    <property type="entry name" value="PDI_a_family"/>
    <property type="match status" value="1"/>
</dbReference>
<dbReference type="PANTHER" id="PTHR31984">
    <property type="entry name" value="TRANSPORTER, PUTATIVE (DUF179)-RELATED"/>
    <property type="match status" value="1"/>
</dbReference>
<accession>A0A9D5HFC1</accession>
<dbReference type="Gene3D" id="3.40.30.10">
    <property type="entry name" value="Glutaredoxin"/>
    <property type="match status" value="3"/>
</dbReference>
<evidence type="ECO:0000256" key="1">
    <source>
        <dbReference type="SAM" id="MobiDB-lite"/>
    </source>
</evidence>
<dbReference type="EMBL" id="JAGGNH010000004">
    <property type="protein sequence ID" value="KAJ0974385.1"/>
    <property type="molecule type" value="Genomic_DNA"/>
</dbReference>
<reference evidence="3" key="2">
    <citation type="journal article" date="2022" name="Hortic Res">
        <title>The genome of Dioscorea zingiberensis sheds light on the biosynthesis, origin and evolution of the medicinally important diosgenin saponins.</title>
        <authorList>
            <person name="Li Y."/>
            <person name="Tan C."/>
            <person name="Li Z."/>
            <person name="Guo J."/>
            <person name="Li S."/>
            <person name="Chen X."/>
            <person name="Wang C."/>
            <person name="Dai X."/>
            <person name="Yang H."/>
            <person name="Song W."/>
            <person name="Hou L."/>
            <person name="Xu J."/>
            <person name="Tong Z."/>
            <person name="Xu A."/>
            <person name="Yuan X."/>
            <person name="Wang W."/>
            <person name="Yang Q."/>
            <person name="Chen L."/>
            <person name="Sun Z."/>
            <person name="Wang K."/>
            <person name="Pan B."/>
            <person name="Chen J."/>
            <person name="Bao Y."/>
            <person name="Liu F."/>
            <person name="Qi X."/>
            <person name="Gang D.R."/>
            <person name="Wen J."/>
            <person name="Li J."/>
        </authorList>
    </citation>
    <scope>NUCLEOTIDE SEQUENCE</scope>
    <source>
        <strain evidence="3">Dzin_1.0</strain>
    </source>
</reference>
<protein>
    <submittedName>
        <fullName evidence="3">Uncharacterized protein</fullName>
    </submittedName>
</protein>
<organism evidence="3 4">
    <name type="scientific">Dioscorea zingiberensis</name>
    <dbReference type="NCBI Taxonomy" id="325984"/>
    <lineage>
        <taxon>Eukaryota</taxon>
        <taxon>Viridiplantae</taxon>
        <taxon>Streptophyta</taxon>
        <taxon>Embryophyta</taxon>
        <taxon>Tracheophyta</taxon>
        <taxon>Spermatophyta</taxon>
        <taxon>Magnoliopsida</taxon>
        <taxon>Liliopsida</taxon>
        <taxon>Dioscoreales</taxon>
        <taxon>Dioscoreaceae</taxon>
        <taxon>Dioscorea</taxon>
    </lineage>
</organism>
<dbReference type="InterPro" id="IPR003774">
    <property type="entry name" value="AlgH-like"/>
</dbReference>
<evidence type="ECO:0000256" key="2">
    <source>
        <dbReference type="SAM" id="SignalP"/>
    </source>
</evidence>
<dbReference type="PROSITE" id="PS51257">
    <property type="entry name" value="PROKAR_LIPOPROTEIN"/>
    <property type="match status" value="1"/>
</dbReference>